<keyword evidence="1" id="KW-0472">Membrane</keyword>
<organism evidence="2 3">
    <name type="scientific">Hohenbuehelia grisea</name>
    <dbReference type="NCBI Taxonomy" id="104357"/>
    <lineage>
        <taxon>Eukaryota</taxon>
        <taxon>Fungi</taxon>
        <taxon>Dikarya</taxon>
        <taxon>Basidiomycota</taxon>
        <taxon>Agaricomycotina</taxon>
        <taxon>Agaricomycetes</taxon>
        <taxon>Agaricomycetidae</taxon>
        <taxon>Agaricales</taxon>
        <taxon>Pleurotineae</taxon>
        <taxon>Pleurotaceae</taxon>
        <taxon>Hohenbuehelia</taxon>
    </lineage>
</organism>
<comment type="caution">
    <text evidence="2">The sequence shown here is derived from an EMBL/GenBank/DDBJ whole genome shotgun (WGS) entry which is preliminary data.</text>
</comment>
<evidence type="ECO:0000313" key="3">
    <source>
        <dbReference type="Proteomes" id="UP001556367"/>
    </source>
</evidence>
<feature type="transmembrane region" description="Helical" evidence="1">
    <location>
        <begin position="51"/>
        <end position="69"/>
    </location>
</feature>
<feature type="transmembrane region" description="Helical" evidence="1">
    <location>
        <begin position="181"/>
        <end position="203"/>
    </location>
</feature>
<protein>
    <recommendedName>
        <fullName evidence="4">Tetraspanin</fullName>
    </recommendedName>
</protein>
<gene>
    <name evidence="2" type="ORF">HGRIS_013437</name>
</gene>
<evidence type="ECO:0000256" key="1">
    <source>
        <dbReference type="SAM" id="Phobius"/>
    </source>
</evidence>
<sequence>MVSRKLMGAWAFFDFCMLASGVVTIALSVVWRRPDVMLNMVLTNADLTAGTVLGVALLLTFALSIGAIVQPNHVTVGLVVLNWMLLLDALGIVIIGTFVWVFTLQERANFHELFLQASDVTRIEIQDKFNCCGYFNGSDLAVVGGNHCVSQDFINSLNATDDSLFCVKPITAFADSTLNNIFTTVYGFMAIVLCLLLATLCVIKKRHEDERFKKIDAKRGGRGFV</sequence>
<keyword evidence="1" id="KW-1133">Transmembrane helix</keyword>
<feature type="transmembrane region" description="Helical" evidence="1">
    <location>
        <begin position="12"/>
        <end position="31"/>
    </location>
</feature>
<accession>A0ABR3IVJ9</accession>
<name>A0ABR3IVJ9_9AGAR</name>
<keyword evidence="3" id="KW-1185">Reference proteome</keyword>
<proteinExistence type="predicted"/>
<evidence type="ECO:0008006" key="4">
    <source>
        <dbReference type="Google" id="ProtNLM"/>
    </source>
</evidence>
<keyword evidence="1" id="KW-0812">Transmembrane</keyword>
<feature type="transmembrane region" description="Helical" evidence="1">
    <location>
        <begin position="76"/>
        <end position="102"/>
    </location>
</feature>
<dbReference type="Proteomes" id="UP001556367">
    <property type="component" value="Unassembled WGS sequence"/>
</dbReference>
<dbReference type="EMBL" id="JASNQZ010000015">
    <property type="protein sequence ID" value="KAL0947318.1"/>
    <property type="molecule type" value="Genomic_DNA"/>
</dbReference>
<evidence type="ECO:0000313" key="2">
    <source>
        <dbReference type="EMBL" id="KAL0947318.1"/>
    </source>
</evidence>
<reference evidence="3" key="1">
    <citation type="submission" date="2024-06" db="EMBL/GenBank/DDBJ databases">
        <title>Multi-omics analyses provide insights into the biosynthesis of the anticancer antibiotic pleurotin in Hohenbuehelia grisea.</title>
        <authorList>
            <person name="Weaver J.A."/>
            <person name="Alberti F."/>
        </authorList>
    </citation>
    <scope>NUCLEOTIDE SEQUENCE [LARGE SCALE GENOMIC DNA]</scope>
    <source>
        <strain evidence="3">T-177</strain>
    </source>
</reference>